<feature type="transmembrane region" description="Helical" evidence="1">
    <location>
        <begin position="37"/>
        <end position="56"/>
    </location>
</feature>
<evidence type="ECO:0000313" key="2">
    <source>
        <dbReference type="EMBL" id="PSL39711.1"/>
    </source>
</evidence>
<proteinExistence type="predicted"/>
<protein>
    <submittedName>
        <fullName evidence="2">Uncharacterized protein</fullName>
    </submittedName>
</protein>
<name>A0A2P8H0G1_9MICO</name>
<keyword evidence="5" id="KW-1185">Reference proteome</keyword>
<comment type="caution">
    <text evidence="2">The sequence shown here is derived from an EMBL/GenBank/DDBJ whole genome shotgun (WGS) entry which is preliminary data.</text>
</comment>
<gene>
    <name evidence="2" type="ORF">CLV49_3358</name>
    <name evidence="3" type="ORF">ELQ93_02465</name>
</gene>
<reference evidence="2 4" key="1">
    <citation type="submission" date="2018-03" db="EMBL/GenBank/DDBJ databases">
        <title>Genomic Encyclopedia of Archaeal and Bacterial Type Strains, Phase II (KMG-II): from individual species to whole genera.</title>
        <authorList>
            <person name="Goeker M."/>
        </authorList>
    </citation>
    <scope>NUCLEOTIDE SEQUENCE [LARGE SCALE GENOMIC DNA]</scope>
    <source>
        <strain evidence="2 4">DSM 21548</strain>
    </source>
</reference>
<keyword evidence="1" id="KW-0472">Membrane</keyword>
<dbReference type="EMBL" id="PYAU01000001">
    <property type="protein sequence ID" value="PSL39711.1"/>
    <property type="molecule type" value="Genomic_DNA"/>
</dbReference>
<dbReference type="Proteomes" id="UP000268291">
    <property type="component" value="Unassembled WGS sequence"/>
</dbReference>
<evidence type="ECO:0000313" key="4">
    <source>
        <dbReference type="Proteomes" id="UP000241203"/>
    </source>
</evidence>
<keyword evidence="1" id="KW-0812">Transmembrane</keyword>
<sequence length="65" mass="6750">MNARDQRRLTRARALWTFAASAFTVASAIAFGLGRPGLGVAFLVGLTICLGGLTRAGRSTGGRRG</sequence>
<dbReference type="EMBL" id="RZGY01000001">
    <property type="protein sequence ID" value="RUQ85903.1"/>
    <property type="molecule type" value="Genomic_DNA"/>
</dbReference>
<evidence type="ECO:0000313" key="3">
    <source>
        <dbReference type="EMBL" id="RUQ85903.1"/>
    </source>
</evidence>
<keyword evidence="1" id="KW-1133">Transmembrane helix</keyword>
<dbReference type="Proteomes" id="UP000241203">
    <property type="component" value="Unassembled WGS sequence"/>
</dbReference>
<evidence type="ECO:0000256" key="1">
    <source>
        <dbReference type="SAM" id="Phobius"/>
    </source>
</evidence>
<dbReference type="AlphaFoldDB" id="A0A2P8H0G1"/>
<feature type="transmembrane region" description="Helical" evidence="1">
    <location>
        <begin position="12"/>
        <end position="31"/>
    </location>
</feature>
<dbReference type="RefSeq" id="WP_106564545.1">
    <property type="nucleotide sequence ID" value="NZ_PYAU01000001.1"/>
</dbReference>
<reference evidence="3 5" key="2">
    <citation type="submission" date="2018-12" db="EMBL/GenBank/DDBJ databases">
        <authorList>
            <person name="hu s."/>
            <person name="Xu Y."/>
            <person name="Xu B."/>
            <person name="Li F."/>
        </authorList>
    </citation>
    <scope>NUCLEOTIDE SEQUENCE [LARGE SCALE GENOMIC DNA]</scope>
    <source>
        <strain evidence="3 5">KSW2-17</strain>
    </source>
</reference>
<accession>A0A2P8H0G1</accession>
<evidence type="ECO:0000313" key="5">
    <source>
        <dbReference type="Proteomes" id="UP000268291"/>
    </source>
</evidence>
<organism evidence="2 4">
    <name type="scientific">Labedella gwakjiensis</name>
    <dbReference type="NCBI Taxonomy" id="390269"/>
    <lineage>
        <taxon>Bacteria</taxon>
        <taxon>Bacillati</taxon>
        <taxon>Actinomycetota</taxon>
        <taxon>Actinomycetes</taxon>
        <taxon>Micrococcales</taxon>
        <taxon>Microbacteriaceae</taxon>
        <taxon>Labedella</taxon>
    </lineage>
</organism>